<organism evidence="3 4">
    <name type="scientific">Trichocladium antarcticum</name>
    <dbReference type="NCBI Taxonomy" id="1450529"/>
    <lineage>
        <taxon>Eukaryota</taxon>
        <taxon>Fungi</taxon>
        <taxon>Dikarya</taxon>
        <taxon>Ascomycota</taxon>
        <taxon>Pezizomycotina</taxon>
        <taxon>Sordariomycetes</taxon>
        <taxon>Sordariomycetidae</taxon>
        <taxon>Sordariales</taxon>
        <taxon>Chaetomiaceae</taxon>
        <taxon>Trichocladium</taxon>
    </lineage>
</organism>
<accession>A0AAN6ZHY5</accession>
<evidence type="ECO:0000313" key="4">
    <source>
        <dbReference type="Proteomes" id="UP001304895"/>
    </source>
</evidence>
<keyword evidence="2" id="KW-0812">Transmembrane</keyword>
<proteinExistence type="predicted"/>
<reference evidence="3" key="2">
    <citation type="submission" date="2023-05" db="EMBL/GenBank/DDBJ databases">
        <authorList>
            <consortium name="Lawrence Berkeley National Laboratory"/>
            <person name="Steindorff A."/>
            <person name="Hensen N."/>
            <person name="Bonometti L."/>
            <person name="Westerberg I."/>
            <person name="Brannstrom I.O."/>
            <person name="Guillou S."/>
            <person name="Cros-Aarteil S."/>
            <person name="Calhoun S."/>
            <person name="Haridas S."/>
            <person name="Kuo A."/>
            <person name="Mondo S."/>
            <person name="Pangilinan J."/>
            <person name="Riley R."/>
            <person name="Labutti K."/>
            <person name="Andreopoulos B."/>
            <person name="Lipzen A."/>
            <person name="Chen C."/>
            <person name="Yanf M."/>
            <person name="Daum C."/>
            <person name="Ng V."/>
            <person name="Clum A."/>
            <person name="Ohm R."/>
            <person name="Martin F."/>
            <person name="Silar P."/>
            <person name="Natvig D."/>
            <person name="Lalanne C."/>
            <person name="Gautier V."/>
            <person name="Ament-Velasquez S.L."/>
            <person name="Kruys A."/>
            <person name="Hutchinson M.I."/>
            <person name="Powell A.J."/>
            <person name="Barry K."/>
            <person name="Miller A.N."/>
            <person name="Grigoriev I.V."/>
            <person name="Debuchy R."/>
            <person name="Gladieux P."/>
            <person name="Thoren M.H."/>
            <person name="Johannesson H."/>
        </authorList>
    </citation>
    <scope>NUCLEOTIDE SEQUENCE</scope>
    <source>
        <strain evidence="3">CBS 123565</strain>
    </source>
</reference>
<evidence type="ECO:0000313" key="3">
    <source>
        <dbReference type="EMBL" id="KAK4138563.1"/>
    </source>
</evidence>
<gene>
    <name evidence="3" type="ORF">BT67DRAFT_14160</name>
</gene>
<keyword evidence="4" id="KW-1185">Reference proteome</keyword>
<sequence length="267" mass="29252">MRTTSVPSAVVCVGAAFSLSLPHNMVIDPPPSPGRSVAGPHPARRLLAAPAALDGKAQCVHLGASVVLFLKLTFSLPVHLHSDVACHMGLLHRGGFLCKLSSHSQWSCVPYSATRWPMPHELVETSAPARYPAITSHRAGSSSWRLVFSPSLSSAIGATFIFLHVAAFRWPNPIRWAKQLTIGQTSMMPRGVSHPLRMLSHEHRAITRLFSLPDGSRGSSKRQGDKISDSKPHPAHRLGLFLLLNIASLFVRFARLELRLRRARRAM</sequence>
<keyword evidence="2" id="KW-1133">Transmembrane helix</keyword>
<dbReference type="AlphaFoldDB" id="A0AAN6ZHY5"/>
<feature type="compositionally biased region" description="Basic and acidic residues" evidence="1">
    <location>
        <begin position="222"/>
        <end position="232"/>
    </location>
</feature>
<evidence type="ECO:0000256" key="2">
    <source>
        <dbReference type="SAM" id="Phobius"/>
    </source>
</evidence>
<dbReference type="Proteomes" id="UP001304895">
    <property type="component" value="Unassembled WGS sequence"/>
</dbReference>
<dbReference type="EMBL" id="MU853401">
    <property type="protein sequence ID" value="KAK4138563.1"/>
    <property type="molecule type" value="Genomic_DNA"/>
</dbReference>
<feature type="region of interest" description="Disordered" evidence="1">
    <location>
        <begin position="211"/>
        <end position="232"/>
    </location>
</feature>
<evidence type="ECO:0000256" key="1">
    <source>
        <dbReference type="SAM" id="MobiDB-lite"/>
    </source>
</evidence>
<comment type="caution">
    <text evidence="3">The sequence shown here is derived from an EMBL/GenBank/DDBJ whole genome shotgun (WGS) entry which is preliminary data.</text>
</comment>
<keyword evidence="2" id="KW-0472">Membrane</keyword>
<reference evidence="3" key="1">
    <citation type="journal article" date="2023" name="Mol. Phylogenet. Evol.">
        <title>Genome-scale phylogeny and comparative genomics of the fungal order Sordariales.</title>
        <authorList>
            <person name="Hensen N."/>
            <person name="Bonometti L."/>
            <person name="Westerberg I."/>
            <person name="Brannstrom I.O."/>
            <person name="Guillou S."/>
            <person name="Cros-Aarteil S."/>
            <person name="Calhoun S."/>
            <person name="Haridas S."/>
            <person name="Kuo A."/>
            <person name="Mondo S."/>
            <person name="Pangilinan J."/>
            <person name="Riley R."/>
            <person name="LaButti K."/>
            <person name="Andreopoulos B."/>
            <person name="Lipzen A."/>
            <person name="Chen C."/>
            <person name="Yan M."/>
            <person name="Daum C."/>
            <person name="Ng V."/>
            <person name="Clum A."/>
            <person name="Steindorff A."/>
            <person name="Ohm R.A."/>
            <person name="Martin F."/>
            <person name="Silar P."/>
            <person name="Natvig D.O."/>
            <person name="Lalanne C."/>
            <person name="Gautier V."/>
            <person name="Ament-Velasquez S.L."/>
            <person name="Kruys A."/>
            <person name="Hutchinson M.I."/>
            <person name="Powell A.J."/>
            <person name="Barry K."/>
            <person name="Miller A.N."/>
            <person name="Grigoriev I.V."/>
            <person name="Debuchy R."/>
            <person name="Gladieux P."/>
            <person name="Hiltunen Thoren M."/>
            <person name="Johannesson H."/>
        </authorList>
    </citation>
    <scope>NUCLEOTIDE SEQUENCE</scope>
    <source>
        <strain evidence="3">CBS 123565</strain>
    </source>
</reference>
<feature type="transmembrane region" description="Helical" evidence="2">
    <location>
        <begin position="238"/>
        <end position="258"/>
    </location>
</feature>
<name>A0AAN6ZHY5_9PEZI</name>
<protein>
    <submittedName>
        <fullName evidence="3">Uncharacterized protein</fullName>
    </submittedName>
</protein>